<feature type="region of interest" description="Disordered" evidence="1">
    <location>
        <begin position="109"/>
        <end position="136"/>
    </location>
</feature>
<gene>
    <name evidence="2" type="ORF">BKA67DRAFT_541906</name>
</gene>
<dbReference type="RefSeq" id="XP_045951424.1">
    <property type="nucleotide sequence ID" value="XM_046101015.1"/>
</dbReference>
<name>A0A9P8RKF7_9PEZI</name>
<evidence type="ECO:0000313" key="3">
    <source>
        <dbReference type="Proteomes" id="UP000758603"/>
    </source>
</evidence>
<protein>
    <submittedName>
        <fullName evidence="2">Uncharacterized protein</fullName>
    </submittedName>
</protein>
<keyword evidence="3" id="KW-1185">Reference proteome</keyword>
<comment type="caution">
    <text evidence="2">The sequence shown here is derived from an EMBL/GenBank/DDBJ whole genome shotgun (WGS) entry which is preliminary data.</text>
</comment>
<dbReference type="Proteomes" id="UP000758603">
    <property type="component" value="Unassembled WGS sequence"/>
</dbReference>
<proteinExistence type="predicted"/>
<dbReference type="AlphaFoldDB" id="A0A9P8RKF7"/>
<organism evidence="2 3">
    <name type="scientific">Truncatella angustata</name>
    <dbReference type="NCBI Taxonomy" id="152316"/>
    <lineage>
        <taxon>Eukaryota</taxon>
        <taxon>Fungi</taxon>
        <taxon>Dikarya</taxon>
        <taxon>Ascomycota</taxon>
        <taxon>Pezizomycotina</taxon>
        <taxon>Sordariomycetes</taxon>
        <taxon>Xylariomycetidae</taxon>
        <taxon>Amphisphaeriales</taxon>
        <taxon>Sporocadaceae</taxon>
        <taxon>Truncatella</taxon>
    </lineage>
</organism>
<reference evidence="2" key="1">
    <citation type="journal article" date="2021" name="Nat. Commun.">
        <title>Genetic determinants of endophytism in the Arabidopsis root mycobiome.</title>
        <authorList>
            <person name="Mesny F."/>
            <person name="Miyauchi S."/>
            <person name="Thiergart T."/>
            <person name="Pickel B."/>
            <person name="Atanasova L."/>
            <person name="Karlsson M."/>
            <person name="Huettel B."/>
            <person name="Barry K.W."/>
            <person name="Haridas S."/>
            <person name="Chen C."/>
            <person name="Bauer D."/>
            <person name="Andreopoulos W."/>
            <person name="Pangilinan J."/>
            <person name="LaButti K."/>
            <person name="Riley R."/>
            <person name="Lipzen A."/>
            <person name="Clum A."/>
            <person name="Drula E."/>
            <person name="Henrissat B."/>
            <person name="Kohler A."/>
            <person name="Grigoriev I.V."/>
            <person name="Martin F.M."/>
            <person name="Hacquard S."/>
        </authorList>
    </citation>
    <scope>NUCLEOTIDE SEQUENCE</scope>
    <source>
        <strain evidence="2">MPI-SDFR-AT-0073</strain>
    </source>
</reference>
<feature type="compositionally biased region" description="Polar residues" evidence="1">
    <location>
        <begin position="39"/>
        <end position="48"/>
    </location>
</feature>
<evidence type="ECO:0000256" key="1">
    <source>
        <dbReference type="SAM" id="MobiDB-lite"/>
    </source>
</evidence>
<feature type="region of interest" description="Disordered" evidence="1">
    <location>
        <begin position="37"/>
        <end position="68"/>
    </location>
</feature>
<sequence>MSTIINFQLRAHMSLVAQVQTDAPQPQPIQQQASIKALPTNQKDTSSQDAEHKSFWSSPNSPPPINHDNFENPTRVATDIRISLRGPSPEVEQDSEEFRRQSREIKKDIQRMSKYKTKSAQTKIKSQARQEEDERHTREGLMYEHEFRRRMSANEGREFLLDFIQDHFPEHVQNITIRGTKTLEEIKMIGNEDEPSVGVRQCRRLFNAPVMSDQVGLLLWQELRQGDALDHSHETLTGDEAERDGVVLQAVRRRRSKELDRLLTEYIAERRVEREASTVADASLPVNAQQNREVAVKPYLGRTNCNQGPGGRSAMRMPEAMSRVAEQAAACISMEKKAPDGFLGGVKKSAAKGVAQFAAALASGYT</sequence>
<accession>A0A9P8RKF7</accession>
<dbReference type="GeneID" id="70129907"/>
<feature type="compositionally biased region" description="Polar residues" evidence="1">
    <location>
        <begin position="118"/>
        <end position="127"/>
    </location>
</feature>
<evidence type="ECO:0000313" key="2">
    <source>
        <dbReference type="EMBL" id="KAH6644910.1"/>
    </source>
</evidence>
<dbReference type="OrthoDB" id="5230713at2759"/>
<dbReference type="EMBL" id="JAGPXC010000012">
    <property type="protein sequence ID" value="KAH6644910.1"/>
    <property type="molecule type" value="Genomic_DNA"/>
</dbReference>